<feature type="compositionally biased region" description="Basic and acidic residues" evidence="1">
    <location>
        <begin position="193"/>
        <end position="252"/>
    </location>
</feature>
<organism evidence="2 3">
    <name type="scientific">Paramuricea clavata</name>
    <name type="common">Red gorgonian</name>
    <name type="synonym">Violescent sea-whip</name>
    <dbReference type="NCBI Taxonomy" id="317549"/>
    <lineage>
        <taxon>Eukaryota</taxon>
        <taxon>Metazoa</taxon>
        <taxon>Cnidaria</taxon>
        <taxon>Anthozoa</taxon>
        <taxon>Octocorallia</taxon>
        <taxon>Malacalcyonacea</taxon>
        <taxon>Plexauridae</taxon>
        <taxon>Paramuricea</taxon>
    </lineage>
</organism>
<dbReference type="OrthoDB" id="5984710at2759"/>
<dbReference type="AlphaFoldDB" id="A0A7D9LDD6"/>
<protein>
    <submittedName>
        <fullName evidence="2">Uncharacterized protein</fullName>
    </submittedName>
</protein>
<reference evidence="2" key="1">
    <citation type="submission" date="2020-04" db="EMBL/GenBank/DDBJ databases">
        <authorList>
            <person name="Alioto T."/>
            <person name="Alioto T."/>
            <person name="Gomez Garrido J."/>
        </authorList>
    </citation>
    <scope>NUCLEOTIDE SEQUENCE</scope>
    <source>
        <strain evidence="2">A484AB</strain>
    </source>
</reference>
<comment type="caution">
    <text evidence="2">The sequence shown here is derived from an EMBL/GenBank/DDBJ whole genome shotgun (WGS) entry which is preliminary data.</text>
</comment>
<evidence type="ECO:0000256" key="1">
    <source>
        <dbReference type="SAM" id="MobiDB-lite"/>
    </source>
</evidence>
<feature type="region of interest" description="Disordered" evidence="1">
    <location>
        <begin position="193"/>
        <end position="256"/>
    </location>
</feature>
<name>A0A7D9LDD6_PARCT</name>
<sequence length="785" mass="89888">MNNLDFYGPFLGNIDMVKQWRLYKEKGLYDQDIVDLCLHAVANCTGITVDVIQATDHGIRNVVVEPNKPGISSHRTIHLTNSHDHYNPVVSAQTKKNYECNPTLRQQLVIEHPKNEKKHDEKEDRYDYINPNLYIDSSSPLSLNNRYAALGDSSDDCFIVEPHNKKCPHLSGNFAAKSSTFDEQFDLKDEQINAIDQKSDASDKQSDASDKRSTSNDDESHSSDEESHSSDEESHSSDQESHSSDELSDPLRIKVPGDSNAMEAAKDGRQWQRYVPSSRKGFTGTRRIANCSVRYCFDRGRWYVDEIEDVAEQFSDVHAIKNAKKLAAKQKRPHGHSFEAISVLKRKTDMKDPFLIYKANDRTINERPSYVFKSSKLRANMAINMDHAGDHVLSTEYCHFDGKHNRCKNFVTLTASVYHPVLRRMVKLAIMECNSENEENLVLFWNLFNEVLRKESGNEDAFFDPSGFICDEAGANWASLKSVFGEDVLQRTKGCELHYLQSLHRHANTLNSRKSKHQFKKLGNNLREAATPAGFQAAHEAIKSFINAKHEKRKHLCHWLQWWVERKTHFSKAYCPLYNAPTTNLSEPVNSSFQKRGNSNISLIDAALEDVAESVLLEKMWLRQSRGEKVYGTGPTQPQLQQRENSNQVRRAEQIVKEMDIYGNPDAVVSREEATRTAIIDPQCSHRPTKAKKRRRNISSATKKTTAKKRHVSMFDDTDEYSSSSSDNSLPKDSRPRVFRKKKSSLFRKSLEKAKTSKHKIAVSRISSASENERRIYHFKLWKRI</sequence>
<keyword evidence="3" id="KW-1185">Reference proteome</keyword>
<feature type="compositionally biased region" description="Polar residues" evidence="1">
    <location>
        <begin position="634"/>
        <end position="649"/>
    </location>
</feature>
<feature type="region of interest" description="Disordered" evidence="1">
    <location>
        <begin position="628"/>
        <end position="649"/>
    </location>
</feature>
<proteinExistence type="predicted"/>
<feature type="compositionally biased region" description="Basic residues" evidence="1">
    <location>
        <begin position="687"/>
        <end position="697"/>
    </location>
</feature>
<accession>A0A7D9LDD6</accession>
<feature type="region of interest" description="Disordered" evidence="1">
    <location>
        <begin position="679"/>
        <end position="742"/>
    </location>
</feature>
<evidence type="ECO:0000313" key="3">
    <source>
        <dbReference type="Proteomes" id="UP001152795"/>
    </source>
</evidence>
<gene>
    <name evidence="2" type="ORF">PACLA_8A034446</name>
</gene>
<dbReference type="Proteomes" id="UP001152795">
    <property type="component" value="Unassembled WGS sequence"/>
</dbReference>
<dbReference type="EMBL" id="CACRXK020016994">
    <property type="protein sequence ID" value="CAB4030603.1"/>
    <property type="molecule type" value="Genomic_DNA"/>
</dbReference>
<evidence type="ECO:0000313" key="2">
    <source>
        <dbReference type="EMBL" id="CAB4030603.1"/>
    </source>
</evidence>